<dbReference type="EMBL" id="MLZC01000010">
    <property type="protein sequence ID" value="OHG63548.1"/>
    <property type="molecule type" value="Genomic_DNA"/>
</dbReference>
<proteinExistence type="predicted"/>
<organism evidence="2">
    <name type="scientific">Salmonella enterica subsp. enterica serovar Saintpaul</name>
    <dbReference type="NCBI Taxonomy" id="90105"/>
    <lineage>
        <taxon>Bacteria</taxon>
        <taxon>Pseudomonadati</taxon>
        <taxon>Pseudomonadota</taxon>
        <taxon>Gammaproteobacteria</taxon>
        <taxon>Enterobacterales</taxon>
        <taxon>Enterobacteriaceae</taxon>
        <taxon>Salmonella</taxon>
    </lineage>
</organism>
<reference evidence="2" key="1">
    <citation type="submission" date="2016-09" db="EMBL/GenBank/DDBJ databases">
        <title>Whole genome sequencing of Salmonella enterica.</title>
        <authorList>
            <person name="Bell R."/>
        </authorList>
    </citation>
    <scope>NUCLEOTIDE SEQUENCE [LARGE SCALE GENOMIC DNA]</scope>
    <source>
        <strain evidence="2">CFSAN044978</strain>
    </source>
</reference>
<comment type="caution">
    <text evidence="2">The sequence shown here is derived from an EMBL/GenBank/DDBJ whole genome shotgun (WGS) entry which is preliminary data.</text>
</comment>
<gene>
    <name evidence="2" type="ORF">A7T00_19020</name>
</gene>
<name>A0A1S0ZCP8_SALET</name>
<evidence type="ECO:0000256" key="1">
    <source>
        <dbReference type="SAM" id="Phobius"/>
    </source>
</evidence>
<sequence length="135" mass="15754">MNKRKKWGIIALVICIIGGVIMFSLNHPKEKTLEEKMRIEQDRVAKFLVSNYDLADGQKIERVKFVEFQKNESTGSWRITAKVNNQYDISVKIDSLNENGKIRSSNYSPTEFIKREHKEEAGYDIAVKIIYLEER</sequence>
<protein>
    <recommendedName>
        <fullName evidence="3">DUF1433 domain-containing protein</fullName>
    </recommendedName>
</protein>
<dbReference type="AlphaFoldDB" id="A0A1S0ZCP8"/>
<accession>A0A1S0ZCP8</accession>
<evidence type="ECO:0000313" key="2">
    <source>
        <dbReference type="EMBL" id="OHG63548.1"/>
    </source>
</evidence>
<keyword evidence="1" id="KW-0472">Membrane</keyword>
<evidence type="ECO:0008006" key="3">
    <source>
        <dbReference type="Google" id="ProtNLM"/>
    </source>
</evidence>
<keyword evidence="1" id="KW-1133">Transmembrane helix</keyword>
<feature type="transmembrane region" description="Helical" evidence="1">
    <location>
        <begin position="7"/>
        <end position="25"/>
    </location>
</feature>
<keyword evidence="1" id="KW-0812">Transmembrane</keyword>